<dbReference type="InterPro" id="IPR035911">
    <property type="entry name" value="MurE/MurF_N"/>
</dbReference>
<dbReference type="Gene3D" id="3.90.190.20">
    <property type="entry name" value="Mur ligase, C-terminal domain"/>
    <property type="match status" value="1"/>
</dbReference>
<feature type="domain" description="Mur ligase C-terminal" evidence="4">
    <location>
        <begin position="337"/>
        <end position="463"/>
    </location>
</feature>
<keyword evidence="2" id="KW-0067">ATP-binding</keyword>
<dbReference type="NCBIfam" id="TIGR01085">
    <property type="entry name" value="murE"/>
    <property type="match status" value="1"/>
</dbReference>
<comment type="caution">
    <text evidence="2">Lacks conserved residue(s) required for the propagation of feature annotation.</text>
</comment>
<feature type="binding site" evidence="2">
    <location>
        <begin position="111"/>
        <end position="117"/>
    </location>
    <ligand>
        <name>ATP</name>
        <dbReference type="ChEBI" id="CHEBI:30616"/>
    </ligand>
</feature>
<keyword evidence="2 3" id="KW-0961">Cell wall biogenesis/degradation</keyword>
<keyword evidence="2 6" id="KW-0436">Ligase</keyword>
<feature type="domain" description="Mur ligase central" evidence="5">
    <location>
        <begin position="109"/>
        <end position="313"/>
    </location>
</feature>
<dbReference type="SUPFAM" id="SSF53244">
    <property type="entry name" value="MurD-like peptide ligases, peptide-binding domain"/>
    <property type="match status" value="1"/>
</dbReference>
<keyword evidence="2" id="KW-0460">Magnesium</keyword>
<dbReference type="SUPFAM" id="SSF63418">
    <property type="entry name" value="MurE/MurF N-terminal domain"/>
    <property type="match status" value="1"/>
</dbReference>
<feature type="binding site" evidence="2">
    <location>
        <position position="29"/>
    </location>
    <ligand>
        <name>UDP-N-acetyl-alpha-D-muramoyl-L-alanyl-D-glutamate</name>
        <dbReference type="ChEBI" id="CHEBI:83900"/>
    </ligand>
</feature>
<dbReference type="KEGG" id="woc:BA177_14185"/>
<keyword evidence="2 3" id="KW-0133">Cell shape</keyword>
<feature type="binding site" evidence="2">
    <location>
        <position position="388"/>
    </location>
    <ligand>
        <name>meso-2,6-diaminopimelate</name>
        <dbReference type="ChEBI" id="CHEBI:57791"/>
    </ligand>
</feature>
<dbReference type="InterPro" id="IPR036565">
    <property type="entry name" value="Mur-like_cat_sf"/>
</dbReference>
<feature type="binding site" evidence="2">
    <location>
        <position position="465"/>
    </location>
    <ligand>
        <name>meso-2,6-diaminopimelate</name>
        <dbReference type="ChEBI" id="CHEBI:57791"/>
    </ligand>
</feature>
<comment type="similarity">
    <text evidence="1 2">Belongs to the MurCDEF family. MurE subfamily.</text>
</comment>
<keyword evidence="7" id="KW-1185">Reference proteome</keyword>
<dbReference type="GO" id="GO:0008360">
    <property type="term" value="P:regulation of cell shape"/>
    <property type="evidence" value="ECO:0007669"/>
    <property type="project" value="UniProtKB-KW"/>
</dbReference>
<evidence type="ECO:0000259" key="4">
    <source>
        <dbReference type="Pfam" id="PF02875"/>
    </source>
</evidence>
<dbReference type="InterPro" id="IPR036615">
    <property type="entry name" value="Mur_ligase_C_dom_sf"/>
</dbReference>
<dbReference type="NCBIfam" id="NF001124">
    <property type="entry name" value="PRK00139.1-2"/>
    <property type="match status" value="1"/>
</dbReference>
<organism evidence="6 7">
    <name type="scientific">Woeseia oceani</name>
    <dbReference type="NCBI Taxonomy" id="1548547"/>
    <lineage>
        <taxon>Bacteria</taxon>
        <taxon>Pseudomonadati</taxon>
        <taxon>Pseudomonadota</taxon>
        <taxon>Gammaproteobacteria</taxon>
        <taxon>Woeseiales</taxon>
        <taxon>Woeseiaceae</taxon>
        <taxon>Woeseia</taxon>
    </lineage>
</organism>
<gene>
    <name evidence="2" type="primary">murE</name>
    <name evidence="6" type="ORF">BA177_14185</name>
</gene>
<dbReference type="GO" id="GO:0005737">
    <property type="term" value="C:cytoplasm"/>
    <property type="evidence" value="ECO:0007669"/>
    <property type="project" value="UniProtKB-SubCell"/>
</dbReference>
<dbReference type="Gene3D" id="3.40.1390.10">
    <property type="entry name" value="MurE/MurF, N-terminal domain"/>
    <property type="match status" value="1"/>
</dbReference>
<evidence type="ECO:0000313" key="6">
    <source>
        <dbReference type="EMBL" id="ANO53263.1"/>
    </source>
</evidence>
<name>A0A193LLG2_9GAMM</name>
<dbReference type="GO" id="GO:0071555">
    <property type="term" value="P:cell wall organization"/>
    <property type="evidence" value="ECO:0007669"/>
    <property type="project" value="UniProtKB-KW"/>
</dbReference>
<dbReference type="STRING" id="1548547.BA177_14185"/>
<dbReference type="InterPro" id="IPR005761">
    <property type="entry name" value="UDP-N-AcMur-Glu-dNH2Pim_ligase"/>
</dbReference>
<comment type="PTM">
    <text evidence="2">Carboxylation is probably crucial for Mg(2+) binding and, consequently, for the gamma-phosphate positioning of ATP.</text>
</comment>
<dbReference type="NCBIfam" id="NF001126">
    <property type="entry name" value="PRK00139.1-4"/>
    <property type="match status" value="1"/>
</dbReference>
<keyword evidence="2 3" id="KW-0132">Cell division</keyword>
<dbReference type="PANTHER" id="PTHR23135:SF4">
    <property type="entry name" value="UDP-N-ACETYLMURAMOYL-L-ALANYL-D-GLUTAMATE--2,6-DIAMINOPIMELATE LIGASE MURE HOMOLOG, CHLOROPLASTIC"/>
    <property type="match status" value="1"/>
</dbReference>
<comment type="catalytic activity">
    <reaction evidence="2">
        <text>UDP-N-acetyl-alpha-D-muramoyl-L-alanyl-D-glutamate + meso-2,6-diaminopimelate + ATP = UDP-N-acetyl-alpha-D-muramoyl-L-alanyl-gamma-D-glutamyl-meso-2,6-diaminopimelate + ADP + phosphate + H(+)</text>
        <dbReference type="Rhea" id="RHEA:23676"/>
        <dbReference type="ChEBI" id="CHEBI:15378"/>
        <dbReference type="ChEBI" id="CHEBI:30616"/>
        <dbReference type="ChEBI" id="CHEBI:43474"/>
        <dbReference type="ChEBI" id="CHEBI:57791"/>
        <dbReference type="ChEBI" id="CHEBI:83900"/>
        <dbReference type="ChEBI" id="CHEBI:83905"/>
        <dbReference type="ChEBI" id="CHEBI:456216"/>
        <dbReference type="EC" id="6.3.2.13"/>
    </reaction>
</comment>
<keyword evidence="2" id="KW-0963">Cytoplasm</keyword>
<dbReference type="EMBL" id="CP016268">
    <property type="protein sequence ID" value="ANO53263.1"/>
    <property type="molecule type" value="Genomic_DNA"/>
</dbReference>
<comment type="subcellular location">
    <subcellularLocation>
        <location evidence="2 3">Cytoplasm</location>
    </subcellularLocation>
</comment>
<feature type="binding site" evidence="2">
    <location>
        <begin position="153"/>
        <end position="154"/>
    </location>
    <ligand>
        <name>UDP-N-acetyl-alpha-D-muramoyl-L-alanyl-D-glutamate</name>
        <dbReference type="ChEBI" id="CHEBI:83900"/>
    </ligand>
</feature>
<feature type="modified residue" description="N6-carboxylysine" evidence="2">
    <location>
        <position position="220"/>
    </location>
</feature>
<dbReference type="AlphaFoldDB" id="A0A193LLG2"/>
<feature type="binding site" evidence="2">
    <location>
        <position position="188"/>
    </location>
    <ligand>
        <name>UDP-N-acetyl-alpha-D-muramoyl-L-alanyl-D-glutamate</name>
        <dbReference type="ChEBI" id="CHEBI:83900"/>
    </ligand>
</feature>
<dbReference type="InterPro" id="IPR013221">
    <property type="entry name" value="Mur_ligase_cen"/>
</dbReference>
<dbReference type="EC" id="6.3.2.13" evidence="2"/>
<feature type="binding site" evidence="2">
    <location>
        <position position="461"/>
    </location>
    <ligand>
        <name>meso-2,6-diaminopimelate</name>
        <dbReference type="ChEBI" id="CHEBI:57791"/>
    </ligand>
</feature>
<evidence type="ECO:0000259" key="5">
    <source>
        <dbReference type="Pfam" id="PF08245"/>
    </source>
</evidence>
<keyword evidence="2 3" id="KW-0573">Peptidoglycan synthesis</keyword>
<comment type="cofactor">
    <cofactor evidence="2">
        <name>Mg(2+)</name>
        <dbReference type="ChEBI" id="CHEBI:18420"/>
    </cofactor>
</comment>
<dbReference type="GO" id="GO:0051301">
    <property type="term" value="P:cell division"/>
    <property type="evidence" value="ECO:0007669"/>
    <property type="project" value="UniProtKB-KW"/>
</dbReference>
<dbReference type="Gene3D" id="3.40.1190.10">
    <property type="entry name" value="Mur-like, catalytic domain"/>
    <property type="match status" value="1"/>
</dbReference>
<feature type="binding site" evidence="2">
    <location>
        <position position="180"/>
    </location>
    <ligand>
        <name>UDP-N-acetyl-alpha-D-muramoyl-L-alanyl-D-glutamate</name>
        <dbReference type="ChEBI" id="CHEBI:83900"/>
    </ligand>
</feature>
<dbReference type="GO" id="GO:0009252">
    <property type="term" value="P:peptidoglycan biosynthetic process"/>
    <property type="evidence" value="ECO:0007669"/>
    <property type="project" value="UniProtKB-UniRule"/>
</dbReference>
<dbReference type="Proteomes" id="UP000092695">
    <property type="component" value="Chromosome"/>
</dbReference>
<evidence type="ECO:0000256" key="2">
    <source>
        <dbReference type="HAMAP-Rule" id="MF_00208"/>
    </source>
</evidence>
<feature type="binding site" evidence="2">
    <location>
        <position position="186"/>
    </location>
    <ligand>
        <name>UDP-N-acetyl-alpha-D-muramoyl-L-alanyl-D-glutamate</name>
        <dbReference type="ChEBI" id="CHEBI:83900"/>
    </ligand>
</feature>
<protein>
    <recommendedName>
        <fullName evidence="2">UDP-N-acetylmuramoyl-L-alanyl-D-glutamate--2,6-diaminopimelate ligase</fullName>
        <ecNumber evidence="2">6.3.2.13</ecNumber>
    </recommendedName>
    <alternativeName>
        <fullName evidence="2">Meso-A2pm-adding enzyme</fullName>
    </alternativeName>
    <alternativeName>
        <fullName evidence="2">Meso-diaminopimelate-adding enzyme</fullName>
    </alternativeName>
    <alternativeName>
        <fullName evidence="2">UDP-MurNAc-L-Ala-D-Glu:meso-diaminopimelate ligase</fullName>
    </alternativeName>
    <alternativeName>
        <fullName evidence="2">UDP-MurNAc-tripeptide synthetase</fullName>
    </alternativeName>
    <alternativeName>
        <fullName evidence="2">UDP-N-acetylmuramyl-tripeptide synthetase</fullName>
    </alternativeName>
</protein>
<proteinExistence type="inferred from homology"/>
<evidence type="ECO:0000256" key="3">
    <source>
        <dbReference type="RuleBase" id="RU004135"/>
    </source>
</evidence>
<comment type="pathway">
    <text evidence="2 3">Cell wall biogenesis; peptidoglycan biosynthesis.</text>
</comment>
<comment type="function">
    <text evidence="2">Catalyzes the addition of meso-diaminopimelic acid to the nucleotide precursor UDP-N-acetylmuramoyl-L-alanyl-D-glutamate (UMAG) in the biosynthesis of bacterial cell-wall peptidoglycan.</text>
</comment>
<dbReference type="SUPFAM" id="SSF53623">
    <property type="entry name" value="MurD-like peptide ligases, catalytic domain"/>
    <property type="match status" value="1"/>
</dbReference>
<accession>A0A193LLG2</accession>
<dbReference type="UniPathway" id="UPA00219"/>
<dbReference type="HAMAP" id="MF_00208">
    <property type="entry name" value="MurE"/>
    <property type="match status" value="1"/>
</dbReference>
<dbReference type="Pfam" id="PF08245">
    <property type="entry name" value="Mur_ligase_M"/>
    <property type="match status" value="1"/>
</dbReference>
<dbReference type="GO" id="GO:0000287">
    <property type="term" value="F:magnesium ion binding"/>
    <property type="evidence" value="ECO:0007669"/>
    <property type="project" value="UniProtKB-UniRule"/>
</dbReference>
<evidence type="ECO:0000256" key="1">
    <source>
        <dbReference type="ARBA" id="ARBA00005898"/>
    </source>
</evidence>
<dbReference type="PANTHER" id="PTHR23135">
    <property type="entry name" value="MUR LIGASE FAMILY MEMBER"/>
    <property type="match status" value="1"/>
</dbReference>
<dbReference type="GO" id="GO:0005524">
    <property type="term" value="F:ATP binding"/>
    <property type="evidence" value="ECO:0007669"/>
    <property type="project" value="UniProtKB-UniRule"/>
</dbReference>
<keyword evidence="2 3" id="KW-0131">Cell cycle</keyword>
<reference evidence="6 7" key="1">
    <citation type="submission" date="2016-06" db="EMBL/GenBank/DDBJ databases">
        <title>Complete genome sequence of a deep-branching marine Gamma Proteobacterium Woeseia oceani type strain XK5.</title>
        <authorList>
            <person name="Mu D."/>
            <person name="Du Z."/>
        </authorList>
    </citation>
    <scope>NUCLEOTIDE SEQUENCE [LARGE SCALE GENOMIC DNA]</scope>
    <source>
        <strain evidence="6 7">XK5</strain>
    </source>
</reference>
<feature type="binding site" evidence="2">
    <location>
        <begin position="412"/>
        <end position="415"/>
    </location>
    <ligand>
        <name>meso-2,6-diaminopimelate</name>
        <dbReference type="ChEBI" id="CHEBI:57791"/>
    </ligand>
</feature>
<sequence>MTLAPTLADLLAGFAAAPAIPVAGIASDSRRLQSGDVFLAVRGKRSHGLEHLDEKLAATLAAIVWDGDESVVPPAGVTTVVVRDLAAKLGDIANRWFGAPSAAIKVCGVTGTNGKTTVAWLLAQSWQLLGERCGYIGTLGTGIDEINDDYGLTTPDCVELHRQFARFRDAGAARAALEVSSHALTQGRLNGVQVDAALFTNLSRDHIDYHGDMAAYGDSKARLFTEFSPQHQVVCIDSEFGLTLAARCGSNAILVASRAVAEAGDKRYVFAETITPQADGTCVQVMSSWGEGQLVLPLYGQFNVANALQVIALLLSSGVPFATALEVMQAVEAPPGRLQQVTIPLHSELPAVFVDYAHTPAALEAALTALAPHCRGKLWCVFGCGGDRDKGKRPQMGAIAERCADKVILTSDNPRSEDPLAIMRDAQHGMSGAEVAIEDRASAIAFAIAQASTSDVILIAGKGHENYQIIGEQRLPFSDYQVARQNLQQRCPA</sequence>
<dbReference type="InterPro" id="IPR004101">
    <property type="entry name" value="Mur_ligase_C"/>
</dbReference>
<feature type="short sequence motif" description="Meso-diaminopimelate recognition motif" evidence="2">
    <location>
        <begin position="412"/>
        <end position="415"/>
    </location>
</feature>
<dbReference type="GO" id="GO:0008765">
    <property type="term" value="F:UDP-N-acetylmuramoylalanyl-D-glutamate-2,6-diaminopimelate ligase activity"/>
    <property type="evidence" value="ECO:0007669"/>
    <property type="project" value="UniProtKB-UniRule"/>
</dbReference>
<keyword evidence="2" id="KW-0547">Nucleotide-binding</keyword>
<evidence type="ECO:0000313" key="7">
    <source>
        <dbReference type="Proteomes" id="UP000092695"/>
    </source>
</evidence>
<dbReference type="Pfam" id="PF02875">
    <property type="entry name" value="Mur_ligase_C"/>
    <property type="match status" value="1"/>
</dbReference>